<dbReference type="SMART" id="SM00213">
    <property type="entry name" value="UBQ"/>
    <property type="match status" value="1"/>
</dbReference>
<comment type="caution">
    <text evidence="3">The sequence shown here is derived from an EMBL/GenBank/DDBJ whole genome shotgun (WGS) entry which is preliminary data.</text>
</comment>
<dbReference type="InterPro" id="IPR019956">
    <property type="entry name" value="Ubiquitin_dom"/>
</dbReference>
<evidence type="ECO:0000259" key="2">
    <source>
        <dbReference type="PROSITE" id="PS50053"/>
    </source>
</evidence>
<keyword evidence="4" id="KW-1185">Reference proteome</keyword>
<protein>
    <recommendedName>
        <fullName evidence="2">Ubiquitin-like domain-containing protein</fullName>
    </recommendedName>
</protein>
<name>A0AAV0HCU9_9ROSI</name>
<feature type="compositionally biased region" description="Polar residues" evidence="1">
    <location>
        <begin position="96"/>
        <end position="109"/>
    </location>
</feature>
<dbReference type="Gene3D" id="3.10.20.90">
    <property type="entry name" value="Phosphatidylinositol 3-kinase Catalytic Subunit, Chain A, domain 1"/>
    <property type="match status" value="1"/>
</dbReference>
<dbReference type="InterPro" id="IPR029071">
    <property type="entry name" value="Ubiquitin-like_domsf"/>
</dbReference>
<accession>A0AAV0HCU9</accession>
<feature type="region of interest" description="Disordered" evidence="1">
    <location>
        <begin position="96"/>
        <end position="127"/>
    </location>
</feature>
<proteinExistence type="predicted"/>
<feature type="compositionally biased region" description="Polar residues" evidence="1">
    <location>
        <begin position="9"/>
        <end position="21"/>
    </location>
</feature>
<feature type="compositionally biased region" description="Low complexity" evidence="1">
    <location>
        <begin position="585"/>
        <end position="597"/>
    </location>
</feature>
<dbReference type="SUPFAM" id="SSF54236">
    <property type="entry name" value="Ubiquitin-like"/>
    <property type="match status" value="1"/>
</dbReference>
<feature type="region of interest" description="Disordered" evidence="1">
    <location>
        <begin position="515"/>
        <end position="651"/>
    </location>
</feature>
<dbReference type="PANTHER" id="PTHR15204:SF5">
    <property type="entry name" value="LARGE PROLINE-RICH PROTEIN BAG6 ISOFORM X1"/>
    <property type="match status" value="1"/>
</dbReference>
<dbReference type="PROSITE" id="PS00299">
    <property type="entry name" value="UBIQUITIN_1"/>
    <property type="match status" value="1"/>
</dbReference>
<dbReference type="Pfam" id="PF00240">
    <property type="entry name" value="ubiquitin"/>
    <property type="match status" value="1"/>
</dbReference>
<feature type="region of interest" description="Disordered" evidence="1">
    <location>
        <begin position="182"/>
        <end position="214"/>
    </location>
</feature>
<evidence type="ECO:0000256" key="1">
    <source>
        <dbReference type="SAM" id="MobiDB-lite"/>
    </source>
</evidence>
<dbReference type="EMBL" id="CAMGYJ010000002">
    <property type="protein sequence ID" value="CAI0382343.1"/>
    <property type="molecule type" value="Genomic_DNA"/>
</dbReference>
<dbReference type="PRINTS" id="PR00348">
    <property type="entry name" value="UBIQUITIN"/>
</dbReference>
<dbReference type="PANTHER" id="PTHR15204">
    <property type="entry name" value="LARGE PROLINE-RICH PROTEIN BAG6"/>
    <property type="match status" value="1"/>
</dbReference>
<feature type="compositionally biased region" description="Polar residues" evidence="1">
    <location>
        <begin position="641"/>
        <end position="651"/>
    </location>
</feature>
<feature type="domain" description="Ubiquitin-like" evidence="2">
    <location>
        <begin position="24"/>
        <end position="99"/>
    </location>
</feature>
<dbReference type="GO" id="GO:0031593">
    <property type="term" value="F:polyubiquitin modification-dependent protein binding"/>
    <property type="evidence" value="ECO:0007669"/>
    <property type="project" value="TreeGrafter"/>
</dbReference>
<gene>
    <name evidence="3" type="ORF">LITE_LOCUS3525</name>
</gene>
<reference evidence="3" key="1">
    <citation type="submission" date="2022-08" db="EMBL/GenBank/DDBJ databases">
        <authorList>
            <person name="Gutierrez-Valencia J."/>
        </authorList>
    </citation>
    <scope>NUCLEOTIDE SEQUENCE</scope>
</reference>
<dbReference type="AlphaFoldDB" id="A0AAV0HCU9"/>
<sequence length="894" mass="93556">MADHHPNEGPSTSNVSGETSDSSVQLNVKTLDSQIYSFLVDKKMPVLAFKEKIASQVGVPVNQQRLIFRGRVLKDEHLLSEYQVENGHTLHLVVRQSAQTQPSSETSSGDARGNPWNDASYGGLGNRPGQIPHSVLLGTFSVADQGDGMVPDLNRVIGSVLNSIGIGGLAGTAGMGSMQFPPMPNATSQTHQGNGTSGNVGGQNQAGNPAQAGNTFQSQPQVVQIPLATSVPIPSFHSPIPDSLNTISEFLSRMEQVLAQNGSQQGTASTTSGVPPRVESPSNVQGLPALEALSTVLRQAERLLSEHAVASLSNLAGRLEGEGTSPDLSIRSQIQTETVQSGLAMQHLGALFLELGRTLLTFRMGQSPGESSIHSGPAVYISPSGPNTIMAQPFPLQTQSLFGGISGQSSAVPFAPVGVGNAPRHVNIHIHAGKRTTMASVLPTMGVRANSGEPGTAQGRVPGRSAAAAVPAQTRGIPVSDTAQPDRGDVAPDLGHMSSMVSSINSRLRDLMANFPGQPITVPGSEESAAGTAIGGEQQPALATDRAVESSGSLPDLVSEGDTKKMQDENVQINKNEEKNDLNTSVKDVSSSSVGSSLKKEEASENVPSASARHDPPEGAKAAPLGLGLGSLDRKKRVKQQKPSATTDGTQIAQQLLQTLSSRSSAPISASTDAPSGQTTLPVVGIREGVADHDSDVQVDAATAMSQALRSPGFDNLLAGVSEQTGFGSPDILRNMMQGLTQNPQIMNAVSQIAQQVDTQDIGDMFSGAGRGQGGGGFDLSRMVQQMMPVVSQVLGQGSAVPRAFPIPQPVPERITSREPSDQSVQMDLHAVTQRIEHGDAPEDIFRAMAENAARLSGNDGASAQDLSNSEDLVNEYLELLRRDIRRRCEGDSD</sequence>
<dbReference type="InterPro" id="IPR019954">
    <property type="entry name" value="Ubiquitin_CS"/>
</dbReference>
<feature type="region of interest" description="Disordered" evidence="1">
    <location>
        <begin position="1"/>
        <end position="21"/>
    </location>
</feature>
<feature type="compositionally biased region" description="Polar residues" evidence="1">
    <location>
        <begin position="202"/>
        <end position="214"/>
    </location>
</feature>
<organism evidence="3 4">
    <name type="scientific">Linum tenue</name>
    <dbReference type="NCBI Taxonomy" id="586396"/>
    <lineage>
        <taxon>Eukaryota</taxon>
        <taxon>Viridiplantae</taxon>
        <taxon>Streptophyta</taxon>
        <taxon>Embryophyta</taxon>
        <taxon>Tracheophyta</taxon>
        <taxon>Spermatophyta</taxon>
        <taxon>Magnoliopsida</taxon>
        <taxon>eudicotyledons</taxon>
        <taxon>Gunneridae</taxon>
        <taxon>Pentapetalae</taxon>
        <taxon>rosids</taxon>
        <taxon>fabids</taxon>
        <taxon>Malpighiales</taxon>
        <taxon>Linaceae</taxon>
        <taxon>Linum</taxon>
    </lineage>
</organism>
<dbReference type="FunFam" id="3.10.20.90:FF:000154">
    <property type="entry name" value="Large proline-rich protein BAG6"/>
    <property type="match status" value="1"/>
</dbReference>
<feature type="region of interest" description="Disordered" evidence="1">
    <location>
        <begin position="260"/>
        <end position="285"/>
    </location>
</feature>
<evidence type="ECO:0000313" key="3">
    <source>
        <dbReference type="EMBL" id="CAI0382343.1"/>
    </source>
</evidence>
<dbReference type="GO" id="GO:0051787">
    <property type="term" value="F:misfolded protein binding"/>
    <property type="evidence" value="ECO:0007669"/>
    <property type="project" value="TreeGrafter"/>
</dbReference>
<dbReference type="GO" id="GO:0071818">
    <property type="term" value="C:BAT3 complex"/>
    <property type="evidence" value="ECO:0007669"/>
    <property type="project" value="TreeGrafter"/>
</dbReference>
<dbReference type="GO" id="GO:0036503">
    <property type="term" value="P:ERAD pathway"/>
    <property type="evidence" value="ECO:0007669"/>
    <property type="project" value="TreeGrafter"/>
</dbReference>
<feature type="compositionally biased region" description="Polar residues" evidence="1">
    <location>
        <begin position="185"/>
        <end position="194"/>
    </location>
</feature>
<dbReference type="Proteomes" id="UP001154282">
    <property type="component" value="Unassembled WGS sequence"/>
</dbReference>
<feature type="compositionally biased region" description="Polar residues" evidence="1">
    <location>
        <begin position="260"/>
        <end position="273"/>
    </location>
</feature>
<dbReference type="PROSITE" id="PS50053">
    <property type="entry name" value="UBIQUITIN_2"/>
    <property type="match status" value="1"/>
</dbReference>
<evidence type="ECO:0000313" key="4">
    <source>
        <dbReference type="Proteomes" id="UP001154282"/>
    </source>
</evidence>
<dbReference type="InterPro" id="IPR000626">
    <property type="entry name" value="Ubiquitin-like_dom"/>
</dbReference>